<dbReference type="EMBL" id="CP016616">
    <property type="protein sequence ID" value="ANY81306.1"/>
    <property type="molecule type" value="Genomic_DNA"/>
</dbReference>
<proteinExistence type="predicted"/>
<organism evidence="1">
    <name type="scientific">Microvirga ossetica</name>
    <dbReference type="NCBI Taxonomy" id="1882682"/>
    <lineage>
        <taxon>Bacteria</taxon>
        <taxon>Pseudomonadati</taxon>
        <taxon>Pseudomonadota</taxon>
        <taxon>Alphaproteobacteria</taxon>
        <taxon>Hyphomicrobiales</taxon>
        <taxon>Methylobacteriaceae</taxon>
        <taxon>Microvirga</taxon>
    </lineage>
</organism>
<accession>A0A1B2EMU8</accession>
<evidence type="ECO:0000313" key="1">
    <source>
        <dbReference type="EMBL" id="ANY81306.1"/>
    </source>
</evidence>
<dbReference type="AlphaFoldDB" id="A0A1B2EMU8"/>
<dbReference type="RefSeq" id="WP_099512369.1">
    <property type="nucleotide sequence ID" value="NZ_CP016616.1"/>
</dbReference>
<dbReference type="KEGG" id="moc:BB934_26350"/>
<gene>
    <name evidence="1" type="ORF">BB934_26350</name>
</gene>
<dbReference type="OrthoDB" id="1078940at2"/>
<sequence>MSAEPEWTERADKRGLDPLGMQNAGVALYQSLLPGISNVTLRMRYYGYYCWVSDAYALLGATDEFAAWRSWVRRAEALYALVSSHAKGQGGVGGVEWADRRLDQHEDVIDFAEAASNDRNAVRYLRQSLGVFGGAYYSQMVEMGLFRQGDHGIPRATNLAGKAAADAFRASIGPEVEELLSNSIALARIARDNLARLAPIVPSGIPDVSSEREIYERLLFPSDGSTNSDISRAASLRLILKTAQTFGQRPDPDGIRWHLFESQALDDEVPDGQRVRWEAYHCQDLLQVAAAALLEWATDLMAEFDAGRTLAEIVEEVRVRLGAVEPGNADLRWSELREGIDPNIFDYRSVWSRLTSRRGTAEQKAWDAVRLMAALDQRIIQRAELREVARRELRVRGGGRSIVSELAWIERRSDTRVGDLVATYVIERVVRRHSWVAMQKLRRQRDYTFLFEVRDGRLVRRNGYAPVPTTPRLNPAVQFLVDVGLVDENGTTARGLAILGANA</sequence>
<protein>
    <submittedName>
        <fullName evidence="1">Uncharacterized protein</fullName>
    </submittedName>
</protein>
<reference evidence="1" key="1">
    <citation type="submission" date="2016-07" db="EMBL/GenBank/DDBJ databases">
        <title>Microvirga ossetica sp. nov. a new species of rhizobia isolated from root nodules of the legume species Vicia alpestris Steven originated from North Ossetia region in the Caucasus.</title>
        <authorList>
            <person name="Safronova V.I."/>
            <person name="Kuznetsova I.G."/>
            <person name="Sazanova A.L."/>
            <person name="Belimov A."/>
            <person name="Andronov E."/>
            <person name="Osledkin Y.S."/>
            <person name="Onishchuk O.P."/>
            <person name="Kurchak O.N."/>
            <person name="Shaposhnikov A.I."/>
            <person name="Willems A."/>
            <person name="Tikhonovich I.A."/>
        </authorList>
    </citation>
    <scope>NUCLEOTIDE SEQUENCE [LARGE SCALE GENOMIC DNA]</scope>
    <source>
        <strain evidence="1">V5/3M</strain>
    </source>
</reference>
<name>A0A1B2EMU8_9HYPH</name>